<gene>
    <name evidence="1" type="ORF">METZ01_LOCUS166075</name>
</gene>
<sequence>MRNSALEALIQELLIGRETVNVVPRPTSLETSM</sequence>
<dbReference type="EMBL" id="UINC01029827">
    <property type="protein sequence ID" value="SVB13221.1"/>
    <property type="molecule type" value="Genomic_DNA"/>
</dbReference>
<name>A0A382BI70_9ZZZZ</name>
<feature type="non-terminal residue" evidence="1">
    <location>
        <position position="33"/>
    </location>
</feature>
<organism evidence="1">
    <name type="scientific">marine metagenome</name>
    <dbReference type="NCBI Taxonomy" id="408172"/>
    <lineage>
        <taxon>unclassified sequences</taxon>
        <taxon>metagenomes</taxon>
        <taxon>ecological metagenomes</taxon>
    </lineage>
</organism>
<accession>A0A382BI70</accession>
<dbReference type="AlphaFoldDB" id="A0A382BI70"/>
<evidence type="ECO:0000313" key="1">
    <source>
        <dbReference type="EMBL" id="SVB13221.1"/>
    </source>
</evidence>
<protein>
    <submittedName>
        <fullName evidence="1">Uncharacterized protein</fullName>
    </submittedName>
</protein>
<reference evidence="1" key="1">
    <citation type="submission" date="2018-05" db="EMBL/GenBank/DDBJ databases">
        <authorList>
            <person name="Lanie J.A."/>
            <person name="Ng W.-L."/>
            <person name="Kazmierczak K.M."/>
            <person name="Andrzejewski T.M."/>
            <person name="Davidsen T.M."/>
            <person name="Wayne K.J."/>
            <person name="Tettelin H."/>
            <person name="Glass J.I."/>
            <person name="Rusch D."/>
            <person name="Podicherti R."/>
            <person name="Tsui H.-C.T."/>
            <person name="Winkler M.E."/>
        </authorList>
    </citation>
    <scope>NUCLEOTIDE SEQUENCE</scope>
</reference>
<proteinExistence type="predicted"/>